<proteinExistence type="predicted"/>
<evidence type="ECO:0000256" key="3">
    <source>
        <dbReference type="ARBA" id="ARBA00023163"/>
    </source>
</evidence>
<evidence type="ECO:0000256" key="1">
    <source>
        <dbReference type="ARBA" id="ARBA00023015"/>
    </source>
</evidence>
<dbReference type="Pfam" id="PF12833">
    <property type="entry name" value="HTH_18"/>
    <property type="match status" value="1"/>
</dbReference>
<dbReference type="Pfam" id="PF02311">
    <property type="entry name" value="AraC_binding"/>
    <property type="match status" value="1"/>
</dbReference>
<feature type="domain" description="HTH araC/xylS-type" evidence="4">
    <location>
        <begin position="173"/>
        <end position="271"/>
    </location>
</feature>
<dbReference type="GO" id="GO:0043565">
    <property type="term" value="F:sequence-specific DNA binding"/>
    <property type="evidence" value="ECO:0007669"/>
    <property type="project" value="InterPro"/>
</dbReference>
<dbReference type="AlphaFoldDB" id="A0A3P3XIL0"/>
<dbReference type="InterPro" id="IPR018062">
    <property type="entry name" value="HTH_AraC-typ_CS"/>
</dbReference>
<dbReference type="InterPro" id="IPR018060">
    <property type="entry name" value="HTH_AraC"/>
</dbReference>
<dbReference type="InterPro" id="IPR014710">
    <property type="entry name" value="RmlC-like_jellyroll"/>
</dbReference>
<protein>
    <submittedName>
        <fullName evidence="5">Transcriptional regulator, AraC family</fullName>
    </submittedName>
</protein>
<dbReference type="SMART" id="SM00342">
    <property type="entry name" value="HTH_ARAC"/>
    <property type="match status" value="1"/>
</dbReference>
<dbReference type="PROSITE" id="PS00041">
    <property type="entry name" value="HTH_ARAC_FAMILY_1"/>
    <property type="match status" value="1"/>
</dbReference>
<dbReference type="InterPro" id="IPR037923">
    <property type="entry name" value="HTH-like"/>
</dbReference>
<dbReference type="Gene3D" id="1.10.10.60">
    <property type="entry name" value="Homeodomain-like"/>
    <property type="match status" value="2"/>
</dbReference>
<keyword evidence="3" id="KW-0804">Transcription</keyword>
<dbReference type="SUPFAM" id="SSF51215">
    <property type="entry name" value="Regulatory protein AraC"/>
    <property type="match status" value="1"/>
</dbReference>
<reference evidence="5" key="1">
    <citation type="submission" date="2017-02" db="EMBL/GenBank/DDBJ databases">
        <authorList>
            <person name="Regsiter A."/>
            <person name="William W."/>
        </authorList>
    </citation>
    <scope>NUCLEOTIDE SEQUENCE</scope>
    <source>
        <strain evidence="5">Bib</strain>
    </source>
</reference>
<dbReference type="InterPro" id="IPR009057">
    <property type="entry name" value="Homeodomain-like_sf"/>
</dbReference>
<keyword evidence="2" id="KW-0238">DNA-binding</keyword>
<gene>
    <name evidence="5" type="ORF">SPIROBIBN47_210076</name>
</gene>
<evidence type="ECO:0000256" key="2">
    <source>
        <dbReference type="ARBA" id="ARBA00023125"/>
    </source>
</evidence>
<accession>A0A3P3XIL0</accession>
<dbReference type="InterPro" id="IPR020449">
    <property type="entry name" value="Tscrpt_reg_AraC-type_HTH"/>
</dbReference>
<sequence>MKIKDAVYVYRLISGERLAWHGRYHAHARGEYEFHYFMEGQGALLINKAKYIIDGGQIYFVRPREFHSILPEAVEKPISYYAILFEPEAGNPVDEDIIALMGHIWRARTRALPADTKDRFLLDDLYRLSKSPSNQSRKAAEHALLSILYRWFDHFDSPSPALGSSRAKNEHVERALSLMSKLVREKLSSDDLAAKLGLSEEYFIRLFRHHLGMSPFQYFTRLKIEAASAVLVDNQLTISDVAYRFGFENPFHFTKVFKKCTGLSPREYRKMFFEAGKPPSAAVAEKT</sequence>
<dbReference type="PROSITE" id="PS01124">
    <property type="entry name" value="HTH_ARAC_FAMILY_2"/>
    <property type="match status" value="1"/>
</dbReference>
<dbReference type="PANTHER" id="PTHR43280:SF2">
    <property type="entry name" value="HTH-TYPE TRANSCRIPTIONAL REGULATOR EXSA"/>
    <property type="match status" value="1"/>
</dbReference>
<evidence type="ECO:0000259" key="4">
    <source>
        <dbReference type="PROSITE" id="PS01124"/>
    </source>
</evidence>
<dbReference type="EMBL" id="FWDM01000014">
    <property type="protein sequence ID" value="SLM11805.1"/>
    <property type="molecule type" value="Genomic_DNA"/>
</dbReference>
<name>A0A3P3XIL0_9SPIR</name>
<dbReference type="SUPFAM" id="SSF46689">
    <property type="entry name" value="Homeodomain-like"/>
    <property type="match status" value="2"/>
</dbReference>
<dbReference type="InterPro" id="IPR003313">
    <property type="entry name" value="AraC-bd"/>
</dbReference>
<dbReference type="Gene3D" id="2.60.120.10">
    <property type="entry name" value="Jelly Rolls"/>
    <property type="match status" value="1"/>
</dbReference>
<dbReference type="GO" id="GO:0003700">
    <property type="term" value="F:DNA-binding transcription factor activity"/>
    <property type="evidence" value="ECO:0007669"/>
    <property type="project" value="InterPro"/>
</dbReference>
<evidence type="ECO:0000313" key="5">
    <source>
        <dbReference type="EMBL" id="SLM11805.1"/>
    </source>
</evidence>
<dbReference type="PANTHER" id="PTHR43280">
    <property type="entry name" value="ARAC-FAMILY TRANSCRIPTIONAL REGULATOR"/>
    <property type="match status" value="1"/>
</dbReference>
<keyword evidence="1" id="KW-0805">Transcription regulation</keyword>
<dbReference type="PRINTS" id="PR00032">
    <property type="entry name" value="HTHARAC"/>
</dbReference>
<organism evidence="5">
    <name type="scientific">uncultured spirochete</name>
    <dbReference type="NCBI Taxonomy" id="156406"/>
    <lineage>
        <taxon>Bacteria</taxon>
        <taxon>Pseudomonadati</taxon>
        <taxon>Spirochaetota</taxon>
        <taxon>Spirochaetia</taxon>
        <taxon>Spirochaetales</taxon>
        <taxon>environmental samples</taxon>
    </lineage>
</organism>